<dbReference type="PANTHER" id="PTHR47521">
    <property type="entry name" value="SERPENTINE RECEPTOR, CLASS E (EPSILON)-RELATED"/>
    <property type="match status" value="1"/>
</dbReference>
<reference evidence="4" key="1">
    <citation type="submission" date="2017-02" db="UniProtKB">
        <authorList>
            <consortium name="WormBaseParasite"/>
        </authorList>
    </citation>
    <scope>IDENTIFICATION</scope>
</reference>
<feature type="transmembrane region" description="Helical" evidence="2">
    <location>
        <begin position="117"/>
        <end position="145"/>
    </location>
</feature>
<dbReference type="Proteomes" id="UP000036681">
    <property type="component" value="Unplaced"/>
</dbReference>
<feature type="transmembrane region" description="Helical" evidence="2">
    <location>
        <begin position="183"/>
        <end position="204"/>
    </location>
</feature>
<dbReference type="WBParaSite" id="ALUE_0000481301-mRNA-1">
    <property type="protein sequence ID" value="ALUE_0000481301-mRNA-1"/>
    <property type="gene ID" value="ALUE_0000481301"/>
</dbReference>
<organism evidence="3 4">
    <name type="scientific">Ascaris lumbricoides</name>
    <name type="common">Giant roundworm</name>
    <dbReference type="NCBI Taxonomy" id="6252"/>
    <lineage>
        <taxon>Eukaryota</taxon>
        <taxon>Metazoa</taxon>
        <taxon>Ecdysozoa</taxon>
        <taxon>Nematoda</taxon>
        <taxon>Chromadorea</taxon>
        <taxon>Rhabditida</taxon>
        <taxon>Spirurina</taxon>
        <taxon>Ascaridomorpha</taxon>
        <taxon>Ascaridoidea</taxon>
        <taxon>Ascarididae</taxon>
        <taxon>Ascaris</taxon>
    </lineage>
</organism>
<dbReference type="PANTHER" id="PTHR47521:SF7">
    <property type="entry name" value="SERPENTINE RECEPTOR CLASS EPSILON-6"/>
    <property type="match status" value="1"/>
</dbReference>
<accession>A0A0M3HRB3</accession>
<evidence type="ECO:0000313" key="3">
    <source>
        <dbReference type="Proteomes" id="UP000036681"/>
    </source>
</evidence>
<evidence type="ECO:0000313" key="4">
    <source>
        <dbReference type="WBParaSite" id="ALUE_0000481301-mRNA-1"/>
    </source>
</evidence>
<dbReference type="AlphaFoldDB" id="A0A0M3HRB3"/>
<feature type="transmembrane region" description="Helical" evidence="2">
    <location>
        <begin position="93"/>
        <end position="111"/>
    </location>
</feature>
<evidence type="ECO:0000256" key="1">
    <source>
        <dbReference type="ARBA" id="ARBA00006803"/>
    </source>
</evidence>
<dbReference type="GO" id="GO:0007606">
    <property type="term" value="P:sensory perception of chemical stimulus"/>
    <property type="evidence" value="ECO:0007669"/>
    <property type="project" value="InterPro"/>
</dbReference>
<proteinExistence type="inferred from homology"/>
<feature type="transmembrane region" description="Helical" evidence="2">
    <location>
        <begin position="55"/>
        <end position="72"/>
    </location>
</feature>
<keyword evidence="2" id="KW-0472">Membrane</keyword>
<dbReference type="GO" id="GO:0016020">
    <property type="term" value="C:membrane"/>
    <property type="evidence" value="ECO:0007669"/>
    <property type="project" value="InterPro"/>
</dbReference>
<protein>
    <submittedName>
        <fullName evidence="4">Protein RFT1 homolog</fullName>
    </submittedName>
</protein>
<evidence type="ECO:0000256" key="2">
    <source>
        <dbReference type="SAM" id="Phobius"/>
    </source>
</evidence>
<feature type="transmembrane region" description="Helical" evidence="2">
    <location>
        <begin position="12"/>
        <end position="35"/>
    </location>
</feature>
<keyword evidence="3" id="KW-1185">Reference proteome</keyword>
<dbReference type="Pfam" id="PF03125">
    <property type="entry name" value="Sre"/>
    <property type="match status" value="1"/>
</dbReference>
<feature type="transmembrane region" description="Helical" evidence="2">
    <location>
        <begin position="216"/>
        <end position="235"/>
    </location>
</feature>
<sequence length="289" mass="32873">MAPMLQIFHPNLTVLLLNIAASLFVALVSRTVMLFMGAGVKVQIRTAVYYWADKISDLGICAMAFNLIPLVIERVAASVMSCFYEKFSARSPYLGFALSFLHWALCGALIFSYHKGYFTIITLLVVVCAFYLIALLIFCLLPIIARSGYERGLRRLYAGDGHSLTERYQLSENLRCAYMLNRVIFVISASALLATACIAVRLLFKDKAVSQLLLRIYYLTPPIQAALMTIVTFHASRKLRSEFIRLLHCHENVFSCTVEPYNSTKRIPRRMTAEEERRIYFSGYNKAWN</sequence>
<dbReference type="InterPro" id="IPR004151">
    <property type="entry name" value="7TM_GPCR_serpentine_rcpt_Sre"/>
</dbReference>
<comment type="similarity">
    <text evidence="1">Belongs to the nematode receptor-like protein sre family.</text>
</comment>
<keyword evidence="2" id="KW-0812">Transmembrane</keyword>
<dbReference type="InterPro" id="IPR052860">
    <property type="entry name" value="NRL-GPCR1"/>
</dbReference>
<keyword evidence="2" id="KW-1133">Transmembrane helix</keyword>
<name>A0A0M3HRB3_ASCLU</name>